<feature type="domain" description="Transcription regulator PadR N-terminal" evidence="1">
    <location>
        <begin position="40"/>
        <end position="112"/>
    </location>
</feature>
<proteinExistence type="predicted"/>
<accession>G0EES0</accession>
<dbReference type="eggNOG" id="arCOG00002">
    <property type="taxonomic scope" value="Archaea"/>
</dbReference>
<keyword evidence="3" id="KW-1185">Reference proteome</keyword>
<dbReference type="KEGG" id="pfm:Pyrfu_1024"/>
<dbReference type="HOGENOM" id="CLU_1665482_0_0_2"/>
<organism evidence="2 3">
    <name type="scientific">Pyrolobus fumarii (strain DSM 11204 / 1A)</name>
    <dbReference type="NCBI Taxonomy" id="694429"/>
    <lineage>
        <taxon>Archaea</taxon>
        <taxon>Thermoproteota</taxon>
        <taxon>Thermoprotei</taxon>
        <taxon>Desulfurococcales</taxon>
        <taxon>Pyrodictiaceae</taxon>
        <taxon>Pyrolobus</taxon>
    </lineage>
</organism>
<reference evidence="2 3" key="1">
    <citation type="journal article" date="2011" name="Stand. Genomic Sci.">
        <title>Complete genome sequence of the hyperthermophilic chemolithoautotroph Pyrolobus fumarii type strain (1A).</title>
        <authorList>
            <person name="Anderson I."/>
            <person name="Goker M."/>
            <person name="Nolan M."/>
            <person name="Lucas S."/>
            <person name="Hammon N."/>
            <person name="Deshpande S."/>
            <person name="Cheng J.F."/>
            <person name="Tapia R."/>
            <person name="Han C."/>
            <person name="Goodwin L."/>
            <person name="Pitluck S."/>
            <person name="Huntemann M."/>
            <person name="Liolios K."/>
            <person name="Ivanova N."/>
            <person name="Pagani I."/>
            <person name="Mavromatis K."/>
            <person name="Ovchinikova G."/>
            <person name="Pati A."/>
            <person name="Chen A."/>
            <person name="Palaniappan K."/>
            <person name="Land M."/>
            <person name="Hauser L."/>
            <person name="Brambilla E.M."/>
            <person name="Huber H."/>
            <person name="Yasawong M."/>
            <person name="Rohde M."/>
            <person name="Spring S."/>
            <person name="Abt B."/>
            <person name="Sikorski J."/>
            <person name="Wirth R."/>
            <person name="Detter J.C."/>
            <person name="Woyke T."/>
            <person name="Bristow J."/>
            <person name="Eisen J.A."/>
            <person name="Markowitz V."/>
            <person name="Hugenholtz P."/>
            <person name="Kyrpides N.C."/>
            <person name="Klenk H.P."/>
            <person name="Lapidus A."/>
        </authorList>
    </citation>
    <scope>NUCLEOTIDE SEQUENCE [LARGE SCALE GENOMIC DNA]</scope>
    <source>
        <strain evidence="3">DSM 11204 / 1A</strain>
    </source>
</reference>
<protein>
    <submittedName>
        <fullName evidence="2">Transcriptional regulator, PadR-like family</fullName>
    </submittedName>
</protein>
<dbReference type="SUPFAM" id="SSF46785">
    <property type="entry name" value="Winged helix' DNA-binding domain"/>
    <property type="match status" value="1"/>
</dbReference>
<dbReference type="RefSeq" id="WP_014026569.1">
    <property type="nucleotide sequence ID" value="NC_015931.1"/>
</dbReference>
<dbReference type="InterPro" id="IPR036388">
    <property type="entry name" value="WH-like_DNA-bd_sf"/>
</dbReference>
<evidence type="ECO:0000313" key="2">
    <source>
        <dbReference type="EMBL" id="AEM38892.1"/>
    </source>
</evidence>
<dbReference type="Gene3D" id="1.10.10.10">
    <property type="entry name" value="Winged helix-like DNA-binding domain superfamily/Winged helix DNA-binding domain"/>
    <property type="match status" value="1"/>
</dbReference>
<evidence type="ECO:0000259" key="1">
    <source>
        <dbReference type="Pfam" id="PF03551"/>
    </source>
</evidence>
<dbReference type="InParanoid" id="G0EES0"/>
<dbReference type="EMBL" id="CP002838">
    <property type="protein sequence ID" value="AEM38892.1"/>
    <property type="molecule type" value="Genomic_DNA"/>
</dbReference>
<dbReference type="PANTHER" id="PTHR43252:SF5">
    <property type="entry name" value="TRANSCRIPTIONAL REGULATOR, PADR-LIKE FAMILY"/>
    <property type="match status" value="1"/>
</dbReference>
<dbReference type="InterPro" id="IPR005149">
    <property type="entry name" value="Tscrpt_reg_PadR_N"/>
</dbReference>
<dbReference type="PANTHER" id="PTHR43252">
    <property type="entry name" value="TRANSCRIPTIONAL REGULATOR YQJI"/>
    <property type="match status" value="1"/>
</dbReference>
<dbReference type="AlphaFoldDB" id="G0EES0"/>
<evidence type="ECO:0000313" key="3">
    <source>
        <dbReference type="Proteomes" id="UP000001037"/>
    </source>
</evidence>
<dbReference type="InterPro" id="IPR036390">
    <property type="entry name" value="WH_DNA-bd_sf"/>
</dbReference>
<dbReference type="Pfam" id="PF03551">
    <property type="entry name" value="PadR"/>
    <property type="match status" value="1"/>
</dbReference>
<dbReference type="OrthoDB" id="15388at2157"/>
<dbReference type="GeneID" id="11139500"/>
<sequence>MLETYVIVSLYPPKMLDGSVSSIESSLEQRGVELRTRYLVLLMLAEGPKTGYELLKAIRALLPEIGRGVSPGTLYPLLRSLEEEGCVEAVEEHTGGRRRKVYRLTRKGVETLLSMAARGLTLIETLLRLHLRAADRLRGGTLVSPSLVAEVAERLRVIEELTRQLRARLEEALARIQVDTTRNH</sequence>
<dbReference type="STRING" id="694429.Pyrfu_1024"/>
<dbReference type="Proteomes" id="UP000001037">
    <property type="component" value="Chromosome"/>
</dbReference>
<name>G0EES0_PYRF1</name>
<gene>
    <name evidence="2" type="ordered locus">Pyrfu_1024</name>
</gene>